<dbReference type="EMBL" id="JABCSC020000002">
    <property type="protein sequence ID" value="NSL55129.1"/>
    <property type="molecule type" value="Genomic_DNA"/>
</dbReference>
<sequence>MSKPSRRPRRQNRPKHDLQTYSNRQPARTLAVMVGIPLLICLLAAISRKEYGFSLWIISSIFLIAFMLFSSLTIRVSNDELHWHFGPGLIRKEVPMADVARAEIVRTRLWDGVGIHYTKRGWLYNVSGRDAVAITLKNGKQFMLGSNDPVGLWEAIEQRLS</sequence>
<feature type="region of interest" description="Disordered" evidence="1">
    <location>
        <begin position="1"/>
        <end position="20"/>
    </location>
</feature>
<feature type="transmembrane region" description="Helical" evidence="2">
    <location>
        <begin position="29"/>
        <end position="47"/>
    </location>
</feature>
<comment type="caution">
    <text evidence="3">The sequence shown here is derived from an EMBL/GenBank/DDBJ whole genome shotgun (WGS) entry which is preliminary data.</text>
</comment>
<evidence type="ECO:0008006" key="5">
    <source>
        <dbReference type="Google" id="ProtNLM"/>
    </source>
</evidence>
<accession>A0ABX2IEN0</accession>
<proteinExistence type="predicted"/>
<protein>
    <recommendedName>
        <fullName evidence="5">PH domain-containing protein</fullName>
    </recommendedName>
</protein>
<feature type="compositionally biased region" description="Basic residues" evidence="1">
    <location>
        <begin position="1"/>
        <end position="13"/>
    </location>
</feature>
<reference evidence="3 4" key="1">
    <citation type="submission" date="2020-06" db="EMBL/GenBank/DDBJ databases">
        <title>Draft genome of Uliginosibacterium sp. IMCC34675.</title>
        <authorList>
            <person name="Song J."/>
        </authorList>
    </citation>
    <scope>NUCLEOTIDE SEQUENCE [LARGE SCALE GENOMIC DNA]</scope>
    <source>
        <strain evidence="3 4">IMCC34675</strain>
    </source>
</reference>
<keyword evidence="2" id="KW-0812">Transmembrane</keyword>
<evidence type="ECO:0000256" key="2">
    <source>
        <dbReference type="SAM" id="Phobius"/>
    </source>
</evidence>
<organism evidence="3 4">
    <name type="scientific">Uliginosibacterium aquaticum</name>
    <dbReference type="NCBI Taxonomy" id="2731212"/>
    <lineage>
        <taxon>Bacteria</taxon>
        <taxon>Pseudomonadati</taxon>
        <taxon>Pseudomonadota</taxon>
        <taxon>Betaproteobacteria</taxon>
        <taxon>Rhodocyclales</taxon>
        <taxon>Zoogloeaceae</taxon>
        <taxon>Uliginosibacterium</taxon>
    </lineage>
</organism>
<keyword evidence="2" id="KW-1133">Transmembrane helix</keyword>
<evidence type="ECO:0000313" key="4">
    <source>
        <dbReference type="Proteomes" id="UP000778523"/>
    </source>
</evidence>
<gene>
    <name evidence="3" type="ORF">HJ583_008855</name>
</gene>
<keyword evidence="2" id="KW-0472">Membrane</keyword>
<evidence type="ECO:0000313" key="3">
    <source>
        <dbReference type="EMBL" id="NSL55129.1"/>
    </source>
</evidence>
<dbReference type="RefSeq" id="WP_170021592.1">
    <property type="nucleotide sequence ID" value="NZ_JABCSC020000002.1"/>
</dbReference>
<evidence type="ECO:0000256" key="1">
    <source>
        <dbReference type="SAM" id="MobiDB-lite"/>
    </source>
</evidence>
<keyword evidence="4" id="KW-1185">Reference proteome</keyword>
<feature type="transmembrane region" description="Helical" evidence="2">
    <location>
        <begin position="53"/>
        <end position="74"/>
    </location>
</feature>
<dbReference type="Proteomes" id="UP000778523">
    <property type="component" value="Unassembled WGS sequence"/>
</dbReference>
<name>A0ABX2IEN0_9RHOO</name>